<evidence type="ECO:0000256" key="1">
    <source>
        <dbReference type="SAM" id="MobiDB-lite"/>
    </source>
</evidence>
<dbReference type="Proteomes" id="UP000076863">
    <property type="component" value="Unassembled WGS sequence"/>
</dbReference>
<feature type="region of interest" description="Disordered" evidence="1">
    <location>
        <begin position="1"/>
        <end position="23"/>
    </location>
</feature>
<dbReference type="Pfam" id="PF02586">
    <property type="entry name" value="SRAP"/>
    <property type="match status" value="1"/>
</dbReference>
<dbReference type="InterPro" id="IPR057826">
    <property type="entry name" value="WWE_C20G8.02"/>
</dbReference>
<dbReference type="InterPro" id="IPR036590">
    <property type="entry name" value="SRAP-like"/>
</dbReference>
<dbReference type="GO" id="GO:0106300">
    <property type="term" value="P:protein-DNA covalent cross-linking repair"/>
    <property type="evidence" value="ECO:0007669"/>
    <property type="project" value="InterPro"/>
</dbReference>
<name>A0A166ZL37_9HYPO</name>
<dbReference type="GO" id="GO:0046872">
    <property type="term" value="F:metal ion binding"/>
    <property type="evidence" value="ECO:0007669"/>
    <property type="project" value="InterPro"/>
</dbReference>
<dbReference type="EMBL" id="AZHA01000028">
    <property type="protein sequence ID" value="OAA38030.1"/>
    <property type="molecule type" value="Genomic_DNA"/>
</dbReference>
<dbReference type="SMART" id="SM01127">
    <property type="entry name" value="DDHD"/>
    <property type="match status" value="1"/>
</dbReference>
<accession>A0A166ZL37</accession>
<evidence type="ECO:0000259" key="2">
    <source>
        <dbReference type="PROSITE" id="PS51043"/>
    </source>
</evidence>
<proteinExistence type="predicted"/>
<evidence type="ECO:0000313" key="3">
    <source>
        <dbReference type="EMBL" id="OAA38030.1"/>
    </source>
</evidence>
<feature type="region of interest" description="Disordered" evidence="1">
    <location>
        <begin position="1179"/>
        <end position="1260"/>
    </location>
</feature>
<dbReference type="SUPFAM" id="SSF143081">
    <property type="entry name" value="BB1717-like"/>
    <property type="match status" value="1"/>
</dbReference>
<dbReference type="InterPro" id="IPR058055">
    <property type="entry name" value="PA-PLA1"/>
</dbReference>
<dbReference type="InterPro" id="IPR055555">
    <property type="entry name" value="PA-PLA1_DUF7131"/>
</dbReference>
<feature type="compositionally biased region" description="Basic and acidic residues" evidence="1">
    <location>
        <begin position="333"/>
        <end position="345"/>
    </location>
</feature>
<dbReference type="GO" id="GO:0005737">
    <property type="term" value="C:cytoplasm"/>
    <property type="evidence" value="ECO:0007669"/>
    <property type="project" value="TreeGrafter"/>
</dbReference>
<dbReference type="PROSITE" id="PS51043">
    <property type="entry name" value="DDHD"/>
    <property type="match status" value="1"/>
</dbReference>
<feature type="compositionally biased region" description="Basic and acidic residues" evidence="1">
    <location>
        <begin position="808"/>
        <end position="824"/>
    </location>
</feature>
<protein>
    <submittedName>
        <fullName evidence="3">DDHD domain protein</fullName>
    </submittedName>
</protein>
<keyword evidence="4" id="KW-1185">Reference proteome</keyword>
<sequence length="1260" mass="140086">MSTKDEAALNGKPKSEESQETPYWSSALSSIGIWNTAKPSATQSGKEAAEEANALKSKTLTDHLTTAFYGQSSRSYPKDCPPLEVQWFHAVDVPKRTTLPAFNAKGASETKAPVKPKKFSAFSTADSRRIELQYQSLIEADEERRSRKGSEASSQCSASDSTSKDTCVPVNEDFLFDVSIKRRELCPVYWLGPVYEVRRGTWFFQDGSSLRPCEENLAAQLEEGYLKMKAWLEPEKRVKSKQDSICSTARGNGVPAAVAGSSGPEAEAKQVKLKSHRLFGTYMNNTVTYEDSSTAWLVSDGVLSWVATSVYERFAGGGHMSGVKLIRGYTDQNKPREKEKSDKKQPPTGTYNQKAAAYLPRSADAAATSQTSTTAEALTSKAMLQRRLSTIIESKDRRIATSDNDVQKLNEEEMRHDYSTPSGESQNRDIEHLVLVTHGIGQRLSLRTQSVNFIHDVNVLRKTLKGVYTNSPELRSMNIDEGDGPGNCRMQVLPICWRHKVDFPRGRKRKTQTDETDVAEAHDEEEMYPTLEDITIDGVSFARTLISDLALDVLLYQSSYRGEIAQTVIEESNRIVNLFRQRNPKFKGKIHLAGHSLGSAILFDILCHENRQRRRDSKPNPLRFLPHRDPTRFETNDTLDFDVEDFYCLGSPIGLFQMLKGRTIAARQSERNVSKVGLTRAVDSESMNDGFIADSSSSCAISRPDAQQLFNIFYPSDPISYRLEPLVASCMASLKPHNLPYTKKGIFGVVGSQGLTGIGTKVSGLFSSLSTGLSTNLLPSSLRISSEEAQVIMGEDKSPETSAVSTPKETKMRAKDTVSESQGKEDEEALLANQSSQISTLYSRFQMSDERSEEVPKDADADGKDHNTQKQRTAQRKVWALNQNGRVDFSIQEGALDFNPISTIASHIGYWGEEDRPSEIRQIIEDAGMEVADAPDDEGVDAPRQSYNFAPGYYGAVCRANTPDHGAGPAPNGAADGVDCKDGRTISYRLQSMKWGLIPSWSKRNPDHASMLKTINCRSESLSTPGGVWATMKARKRCVVIAQGFYEWLKTGPKEKLPHYAKRQDGQLMCFAGLWDCVQFEDSDEKQYTFSIITTDSNKQLKFLHDRMPVIMEPGSDAMRRWLDPNRYKWTKELQFLLQPFAGDLEVYPVSKDVGKVGNNSPTFIRPLYSRENKSNIANFFSSPRDDRAGASPQKSEESSTSDGPNATGEKRKLVAGVTPELPQKKQATLKTGVSSTHNIGKKPTRLSKGTQKITSFFER</sequence>
<dbReference type="Pfam" id="PF02862">
    <property type="entry name" value="DDHD"/>
    <property type="match status" value="1"/>
</dbReference>
<feature type="region of interest" description="Disordered" evidence="1">
    <location>
        <begin position="845"/>
        <end position="874"/>
    </location>
</feature>
<feature type="compositionally biased region" description="Polar residues" evidence="1">
    <location>
        <begin position="1226"/>
        <end position="1239"/>
    </location>
</feature>
<feature type="domain" description="DDHD" evidence="2">
    <location>
        <begin position="639"/>
        <end position="926"/>
    </location>
</feature>
<feature type="compositionally biased region" description="Basic and acidic residues" evidence="1">
    <location>
        <begin position="847"/>
        <end position="868"/>
    </location>
</feature>
<feature type="compositionally biased region" description="Basic and acidic residues" evidence="1">
    <location>
        <begin position="1"/>
        <end position="17"/>
    </location>
</feature>
<dbReference type="Pfam" id="PF23465">
    <property type="entry name" value="DUF7131"/>
    <property type="match status" value="1"/>
</dbReference>
<dbReference type="AlphaFoldDB" id="A0A166ZL37"/>
<gene>
    <name evidence="3" type="ORF">BBO_07410</name>
</gene>
<feature type="region of interest" description="Disordered" evidence="1">
    <location>
        <begin position="791"/>
        <end position="833"/>
    </location>
</feature>
<feature type="compositionally biased region" description="Polar residues" evidence="1">
    <location>
        <begin position="1248"/>
        <end position="1260"/>
    </location>
</feature>
<feature type="region of interest" description="Disordered" evidence="1">
    <location>
        <begin position="329"/>
        <end position="351"/>
    </location>
</feature>
<dbReference type="GO" id="GO:0003697">
    <property type="term" value="F:single-stranded DNA binding"/>
    <property type="evidence" value="ECO:0007669"/>
    <property type="project" value="InterPro"/>
</dbReference>
<feature type="compositionally biased region" description="Low complexity" evidence="1">
    <location>
        <begin position="151"/>
        <end position="161"/>
    </location>
</feature>
<reference evidence="3 4" key="1">
    <citation type="journal article" date="2016" name="Genome Biol. Evol.">
        <title>Divergent and convergent evolution of fungal pathogenicity.</title>
        <authorList>
            <person name="Shang Y."/>
            <person name="Xiao G."/>
            <person name="Zheng P."/>
            <person name="Cen K."/>
            <person name="Zhan S."/>
            <person name="Wang C."/>
        </authorList>
    </citation>
    <scope>NUCLEOTIDE SEQUENCE [LARGE SCALE GENOMIC DNA]</scope>
    <source>
        <strain evidence="3 4">RCEF 3172</strain>
    </source>
</reference>
<dbReference type="OrthoDB" id="431378at2759"/>
<dbReference type="InterPro" id="IPR003738">
    <property type="entry name" value="SRAP"/>
</dbReference>
<dbReference type="Pfam" id="PF23463">
    <property type="entry name" value="WWE_2"/>
    <property type="match status" value="1"/>
</dbReference>
<dbReference type="InterPro" id="IPR004177">
    <property type="entry name" value="DDHD_dom"/>
</dbReference>
<evidence type="ECO:0000313" key="4">
    <source>
        <dbReference type="Proteomes" id="UP000076863"/>
    </source>
</evidence>
<dbReference type="Gene3D" id="3.90.1680.10">
    <property type="entry name" value="SOS response associated peptidase-like"/>
    <property type="match status" value="1"/>
</dbReference>
<dbReference type="GO" id="GO:0004620">
    <property type="term" value="F:phospholipase activity"/>
    <property type="evidence" value="ECO:0007669"/>
    <property type="project" value="TreeGrafter"/>
</dbReference>
<comment type="caution">
    <text evidence="3">The sequence shown here is derived from an EMBL/GenBank/DDBJ whole genome shotgun (WGS) entry which is preliminary data.</text>
</comment>
<dbReference type="PANTHER" id="PTHR23509">
    <property type="entry name" value="PA-PL1 PHOSPHOLIPASE FAMILY"/>
    <property type="match status" value="1"/>
</dbReference>
<dbReference type="PANTHER" id="PTHR23509:SF10">
    <property type="entry name" value="LD21067P"/>
    <property type="match status" value="1"/>
</dbReference>
<feature type="region of interest" description="Disordered" evidence="1">
    <location>
        <begin position="141"/>
        <end position="165"/>
    </location>
</feature>
<organism evidence="3 4">
    <name type="scientific">Beauveria brongniartii RCEF 3172</name>
    <dbReference type="NCBI Taxonomy" id="1081107"/>
    <lineage>
        <taxon>Eukaryota</taxon>
        <taxon>Fungi</taxon>
        <taxon>Dikarya</taxon>
        <taxon>Ascomycota</taxon>
        <taxon>Pezizomycotina</taxon>
        <taxon>Sordariomycetes</taxon>
        <taxon>Hypocreomycetidae</taxon>
        <taxon>Hypocreales</taxon>
        <taxon>Cordycipitaceae</taxon>
        <taxon>Beauveria</taxon>
        <taxon>Beauveria brongniartii</taxon>
    </lineage>
</organism>